<proteinExistence type="predicted"/>
<accession>A0A0A9BRM9</accession>
<evidence type="ECO:0000313" key="1">
    <source>
        <dbReference type="EMBL" id="JAD66071.1"/>
    </source>
</evidence>
<dbReference type="AlphaFoldDB" id="A0A0A9BRM9"/>
<organism evidence="1">
    <name type="scientific">Arundo donax</name>
    <name type="common">Giant reed</name>
    <name type="synonym">Donax arundinaceus</name>
    <dbReference type="NCBI Taxonomy" id="35708"/>
    <lineage>
        <taxon>Eukaryota</taxon>
        <taxon>Viridiplantae</taxon>
        <taxon>Streptophyta</taxon>
        <taxon>Embryophyta</taxon>
        <taxon>Tracheophyta</taxon>
        <taxon>Spermatophyta</taxon>
        <taxon>Magnoliopsida</taxon>
        <taxon>Liliopsida</taxon>
        <taxon>Poales</taxon>
        <taxon>Poaceae</taxon>
        <taxon>PACMAD clade</taxon>
        <taxon>Arundinoideae</taxon>
        <taxon>Arundineae</taxon>
        <taxon>Arundo</taxon>
    </lineage>
</organism>
<reference evidence="1" key="2">
    <citation type="journal article" date="2015" name="Data Brief">
        <title>Shoot transcriptome of the giant reed, Arundo donax.</title>
        <authorList>
            <person name="Barrero R.A."/>
            <person name="Guerrero F.D."/>
            <person name="Moolhuijzen P."/>
            <person name="Goolsby J.A."/>
            <person name="Tidwell J."/>
            <person name="Bellgard S.E."/>
            <person name="Bellgard M.I."/>
        </authorList>
    </citation>
    <scope>NUCLEOTIDE SEQUENCE</scope>
    <source>
        <tissue evidence="1">Shoot tissue taken approximately 20 cm above the soil surface</tissue>
    </source>
</reference>
<name>A0A0A9BRM9_ARUDO</name>
<dbReference type="EMBL" id="GBRH01231824">
    <property type="protein sequence ID" value="JAD66071.1"/>
    <property type="molecule type" value="Transcribed_RNA"/>
</dbReference>
<sequence>MSLRFISNIFLIKKKPAVSYSLESRISDIFVQSNHIDFNHQILFAYWDRTFIHDINGLVS</sequence>
<protein>
    <submittedName>
        <fullName evidence="1">Uncharacterized protein</fullName>
    </submittedName>
</protein>
<reference evidence="1" key="1">
    <citation type="submission" date="2014-09" db="EMBL/GenBank/DDBJ databases">
        <authorList>
            <person name="Magalhaes I.L.F."/>
            <person name="Oliveira U."/>
            <person name="Santos F.R."/>
            <person name="Vidigal T.H.D.A."/>
            <person name="Brescovit A.D."/>
            <person name="Santos A.J."/>
        </authorList>
    </citation>
    <scope>NUCLEOTIDE SEQUENCE</scope>
    <source>
        <tissue evidence="1">Shoot tissue taken approximately 20 cm above the soil surface</tissue>
    </source>
</reference>